<dbReference type="GO" id="GO:0035735">
    <property type="term" value="P:intraciliary transport involved in cilium assembly"/>
    <property type="evidence" value="ECO:0007669"/>
    <property type="project" value="TreeGrafter"/>
</dbReference>
<dbReference type="InterPro" id="IPR029602">
    <property type="entry name" value="IFT74"/>
</dbReference>
<feature type="region of interest" description="Disordered" evidence="2">
    <location>
        <begin position="1"/>
        <end position="36"/>
    </location>
</feature>
<dbReference type="GO" id="GO:0030992">
    <property type="term" value="C:intraciliary transport particle B"/>
    <property type="evidence" value="ECO:0007669"/>
    <property type="project" value="InterPro"/>
</dbReference>
<dbReference type="GO" id="GO:0005929">
    <property type="term" value="C:cilium"/>
    <property type="evidence" value="ECO:0007669"/>
    <property type="project" value="TreeGrafter"/>
</dbReference>
<reference evidence="3" key="2">
    <citation type="submission" date="2025-09" db="UniProtKB">
        <authorList>
            <consortium name="Ensembl"/>
        </authorList>
    </citation>
    <scope>IDENTIFICATION</scope>
</reference>
<accession>A0A8C1NGX9</accession>
<protein>
    <submittedName>
        <fullName evidence="3">Intraflagellar transport 74</fullName>
    </submittedName>
</protein>
<dbReference type="AlphaFoldDB" id="A0A8C1NGX9"/>
<dbReference type="GO" id="GO:0048487">
    <property type="term" value="F:beta-tubulin binding"/>
    <property type="evidence" value="ECO:0007669"/>
    <property type="project" value="InterPro"/>
</dbReference>
<name>A0A8C1NGX9_CYPCA</name>
<sequence>FTFQTTMTSQRPVSRGSFGPGSGRPPTALRPPQTAVRVSTAMIPGSARPGSRAGPVASPGVLSAQIKVADRPVTQQGLSGMKTGMKGPQRQILDKSYYLGLLRSKINELTMESSKLQKDIDTFNQENSSLYFKSRMVNDIIMLKAQNDREAQSMDVIFTERREKEDMIRAVEDDIVQEKQAAQNIIQKMSADKQAKYTEMKATNEELLQELDSLQEELDALMSRKETIEADLVHSQAKQEAVVLHEKLLELENRKDAMLAEDRTMGSPQEERESLFKQVKENNQEIASMERQLSEVREKISHLTEEMRQLDADMEEHQGERTQKYKELQKREEEIDSYLNTFEENKSQEQQLIRDAQSSIVALLEHSSRNLNRLQQLSAVTAQELRSMQEDLSFKETEMQKSQSTAKGLSSGSSLPVCLHQRILGFHELYAKIISIKTIKDLKYFSWCRLQEDRVTLTQRKDTFKKIIHNMNEEYESLKNQLQENETHVELTNMERKWQHLEQNNFVMKEFIASKGVESDYRPVMKNVNKQLLEYNKILVDTLQRN</sequence>
<reference evidence="3" key="1">
    <citation type="submission" date="2025-08" db="UniProtKB">
        <authorList>
            <consortium name="Ensembl"/>
        </authorList>
    </citation>
    <scope>IDENTIFICATION</scope>
</reference>
<evidence type="ECO:0000313" key="4">
    <source>
        <dbReference type="Proteomes" id="UP000694427"/>
    </source>
</evidence>
<keyword evidence="1" id="KW-0175">Coiled coil</keyword>
<dbReference type="Proteomes" id="UP000694427">
    <property type="component" value="Unplaced"/>
</dbReference>
<keyword evidence="4" id="KW-1185">Reference proteome</keyword>
<proteinExistence type="predicted"/>
<feature type="compositionally biased region" description="Polar residues" evidence="2">
    <location>
        <begin position="1"/>
        <end position="10"/>
    </location>
</feature>
<feature type="coiled-coil region" evidence="1">
    <location>
        <begin position="461"/>
        <end position="495"/>
    </location>
</feature>
<feature type="coiled-coil region" evidence="1">
    <location>
        <begin position="161"/>
        <end position="391"/>
    </location>
</feature>
<evidence type="ECO:0000313" key="3">
    <source>
        <dbReference type="Ensembl" id="ENSCCRP00010091157.1"/>
    </source>
</evidence>
<evidence type="ECO:0000256" key="2">
    <source>
        <dbReference type="SAM" id="MobiDB-lite"/>
    </source>
</evidence>
<organism evidence="3 4">
    <name type="scientific">Cyprinus carpio</name>
    <name type="common">Common carp</name>
    <dbReference type="NCBI Taxonomy" id="7962"/>
    <lineage>
        <taxon>Eukaryota</taxon>
        <taxon>Metazoa</taxon>
        <taxon>Chordata</taxon>
        <taxon>Craniata</taxon>
        <taxon>Vertebrata</taxon>
        <taxon>Euteleostomi</taxon>
        <taxon>Actinopterygii</taxon>
        <taxon>Neopterygii</taxon>
        <taxon>Teleostei</taxon>
        <taxon>Ostariophysi</taxon>
        <taxon>Cypriniformes</taxon>
        <taxon>Cyprinidae</taxon>
        <taxon>Cyprininae</taxon>
        <taxon>Cyprinus</taxon>
    </lineage>
</organism>
<dbReference type="PANTHER" id="PTHR31432:SF0">
    <property type="entry name" value="INTRAFLAGELLAR TRANSPORT PROTEIN 74 HOMOLOG"/>
    <property type="match status" value="1"/>
</dbReference>
<evidence type="ECO:0000256" key="1">
    <source>
        <dbReference type="SAM" id="Coils"/>
    </source>
</evidence>
<dbReference type="Ensembl" id="ENSCCRT00010101107.1">
    <property type="protein sequence ID" value="ENSCCRP00010091157.1"/>
    <property type="gene ID" value="ENSCCRG00010039834.1"/>
</dbReference>
<dbReference type="PANTHER" id="PTHR31432">
    <property type="entry name" value="INTRAFLAGELLAR TRANSPORT PROTEIN 74 HOMOLOG"/>
    <property type="match status" value="1"/>
</dbReference>